<organism evidence="3 4">
    <name type="scientific">Euplotes crassus</name>
    <dbReference type="NCBI Taxonomy" id="5936"/>
    <lineage>
        <taxon>Eukaryota</taxon>
        <taxon>Sar</taxon>
        <taxon>Alveolata</taxon>
        <taxon>Ciliophora</taxon>
        <taxon>Intramacronucleata</taxon>
        <taxon>Spirotrichea</taxon>
        <taxon>Hypotrichia</taxon>
        <taxon>Euplotida</taxon>
        <taxon>Euplotidae</taxon>
        <taxon>Moneuplotes</taxon>
    </lineage>
</organism>
<sequence length="189" mass="21114">MSKVKILMVGPCEVGKSTISNILADIAEGPSESYRPTKGCRIVEFEKDAPLAVKKQFAGKIYVELWDCSGDLEYEKCWPAIQKGAQGIVFVYNPKNPNSEKDMEFFINNFAKSAKILPKQCMAYAHHFDVGEYGPSSKPLHCFKGLSVVDCTAENSSTIVPSFDKYFGHLMNILSDVAEKEENRIMDEI</sequence>
<proteinExistence type="predicted"/>
<evidence type="ECO:0000313" key="3">
    <source>
        <dbReference type="EMBL" id="CAI2381512.1"/>
    </source>
</evidence>
<dbReference type="Gene3D" id="3.40.50.300">
    <property type="entry name" value="P-loop containing nucleotide triphosphate hydrolases"/>
    <property type="match status" value="1"/>
</dbReference>
<gene>
    <name evidence="3" type="ORF">ECRASSUSDP1_LOCUS22968</name>
</gene>
<comment type="caution">
    <text evidence="3">The sequence shown here is derived from an EMBL/GenBank/DDBJ whole genome shotgun (WGS) entry which is preliminary data.</text>
</comment>
<evidence type="ECO:0000313" key="4">
    <source>
        <dbReference type="Proteomes" id="UP001295684"/>
    </source>
</evidence>
<dbReference type="Pfam" id="PF08477">
    <property type="entry name" value="Roc"/>
    <property type="match status" value="1"/>
</dbReference>
<dbReference type="InterPro" id="IPR027417">
    <property type="entry name" value="P-loop_NTPase"/>
</dbReference>
<keyword evidence="4" id="KW-1185">Reference proteome</keyword>
<name>A0AAD1Y1N5_EUPCR</name>
<evidence type="ECO:0000256" key="2">
    <source>
        <dbReference type="ARBA" id="ARBA00023134"/>
    </source>
</evidence>
<dbReference type="EMBL" id="CAMPGE010023592">
    <property type="protein sequence ID" value="CAI2381512.1"/>
    <property type="molecule type" value="Genomic_DNA"/>
</dbReference>
<keyword evidence="1" id="KW-0547">Nucleotide-binding</keyword>
<dbReference type="SUPFAM" id="SSF52540">
    <property type="entry name" value="P-loop containing nucleoside triphosphate hydrolases"/>
    <property type="match status" value="1"/>
</dbReference>
<dbReference type="GO" id="GO:0005525">
    <property type="term" value="F:GTP binding"/>
    <property type="evidence" value="ECO:0007669"/>
    <property type="project" value="UniProtKB-KW"/>
</dbReference>
<accession>A0AAD1Y1N5</accession>
<keyword evidence="2" id="KW-0342">GTP-binding</keyword>
<dbReference type="AlphaFoldDB" id="A0AAD1Y1N5"/>
<dbReference type="PANTHER" id="PTHR24073">
    <property type="entry name" value="DRAB5-RELATED"/>
    <property type="match status" value="1"/>
</dbReference>
<evidence type="ECO:0000256" key="1">
    <source>
        <dbReference type="ARBA" id="ARBA00022741"/>
    </source>
</evidence>
<dbReference type="Proteomes" id="UP001295684">
    <property type="component" value="Unassembled WGS sequence"/>
</dbReference>
<reference evidence="3" key="1">
    <citation type="submission" date="2023-07" db="EMBL/GenBank/DDBJ databases">
        <authorList>
            <consortium name="AG Swart"/>
            <person name="Singh M."/>
            <person name="Singh A."/>
            <person name="Seah K."/>
            <person name="Emmerich C."/>
        </authorList>
    </citation>
    <scope>NUCLEOTIDE SEQUENCE</scope>
    <source>
        <strain evidence="3">DP1</strain>
    </source>
</reference>
<evidence type="ECO:0008006" key="5">
    <source>
        <dbReference type="Google" id="ProtNLM"/>
    </source>
</evidence>
<protein>
    <recommendedName>
        <fullName evidence="5">Intraflagellar transport protein 22 homolog</fullName>
    </recommendedName>
</protein>